<evidence type="ECO:0000256" key="1">
    <source>
        <dbReference type="SAM" id="Coils"/>
    </source>
</evidence>
<sequence>MVEMAALHVPFWELVSTSLHRGVGFILPLCAVYLLYRLDGEVRDIKSLRATILALNIETTKKDGDMRILRTELQRKEEEISAIREGMEEKDKAISAVLKQVAEKDGIISSMKAEVEARAKAELQLKQEIQRKGSSILALQDEVQQLVERLEEAWLVAEKAEKMKDWLSAMKDSRIQQLTLNPRILEEKLVECNGRLGSLQAEGKPLGTLGYWPDGSYSPQRLGGGNGGRWAEQEHEIAGPNLDPYSRTI</sequence>
<accession>A0A8H5B6E4</accession>
<dbReference type="EMBL" id="JAACJK010000219">
    <property type="protein sequence ID" value="KAF5317415.1"/>
    <property type="molecule type" value="Genomic_DNA"/>
</dbReference>
<protein>
    <submittedName>
        <fullName evidence="2">Uncharacterized protein</fullName>
    </submittedName>
</protein>
<feature type="coiled-coil region" evidence="1">
    <location>
        <begin position="66"/>
        <end position="132"/>
    </location>
</feature>
<evidence type="ECO:0000313" key="2">
    <source>
        <dbReference type="EMBL" id="KAF5317415.1"/>
    </source>
</evidence>
<keyword evidence="1" id="KW-0175">Coiled coil</keyword>
<dbReference type="AlphaFoldDB" id="A0A8H5B6E4"/>
<evidence type="ECO:0000313" key="3">
    <source>
        <dbReference type="Proteomes" id="UP000541558"/>
    </source>
</evidence>
<name>A0A8H5B6E4_9AGAR</name>
<keyword evidence="3" id="KW-1185">Reference proteome</keyword>
<proteinExistence type="predicted"/>
<organism evidence="2 3">
    <name type="scientific">Ephemerocybe angulata</name>
    <dbReference type="NCBI Taxonomy" id="980116"/>
    <lineage>
        <taxon>Eukaryota</taxon>
        <taxon>Fungi</taxon>
        <taxon>Dikarya</taxon>
        <taxon>Basidiomycota</taxon>
        <taxon>Agaricomycotina</taxon>
        <taxon>Agaricomycetes</taxon>
        <taxon>Agaricomycetidae</taxon>
        <taxon>Agaricales</taxon>
        <taxon>Agaricineae</taxon>
        <taxon>Psathyrellaceae</taxon>
        <taxon>Ephemerocybe</taxon>
    </lineage>
</organism>
<dbReference type="Proteomes" id="UP000541558">
    <property type="component" value="Unassembled WGS sequence"/>
</dbReference>
<dbReference type="OrthoDB" id="10301908at2759"/>
<gene>
    <name evidence="2" type="ORF">D9611_003725</name>
</gene>
<comment type="caution">
    <text evidence="2">The sequence shown here is derived from an EMBL/GenBank/DDBJ whole genome shotgun (WGS) entry which is preliminary data.</text>
</comment>
<reference evidence="2 3" key="1">
    <citation type="journal article" date="2020" name="ISME J.">
        <title>Uncovering the hidden diversity of litter-decomposition mechanisms in mushroom-forming fungi.</title>
        <authorList>
            <person name="Floudas D."/>
            <person name="Bentzer J."/>
            <person name="Ahren D."/>
            <person name="Johansson T."/>
            <person name="Persson P."/>
            <person name="Tunlid A."/>
        </authorList>
    </citation>
    <scope>NUCLEOTIDE SEQUENCE [LARGE SCALE GENOMIC DNA]</scope>
    <source>
        <strain evidence="2 3">CBS 175.51</strain>
    </source>
</reference>